<gene>
    <name evidence="3" type="ORF">LIER_03371</name>
</gene>
<protein>
    <submittedName>
        <fullName evidence="3">Oxidoreductase</fullName>
    </submittedName>
</protein>
<name>A0AAV3NU25_LITER</name>
<evidence type="ECO:0000313" key="4">
    <source>
        <dbReference type="Proteomes" id="UP001454036"/>
    </source>
</evidence>
<evidence type="ECO:0000256" key="1">
    <source>
        <dbReference type="SAM" id="MobiDB-lite"/>
    </source>
</evidence>
<dbReference type="Gene3D" id="3.40.30.10">
    <property type="entry name" value="Glutaredoxin"/>
    <property type="match status" value="1"/>
</dbReference>
<dbReference type="EMBL" id="BAABME010000403">
    <property type="protein sequence ID" value="GAA0142478.1"/>
    <property type="molecule type" value="Genomic_DNA"/>
</dbReference>
<feature type="compositionally biased region" description="Pro residues" evidence="1">
    <location>
        <begin position="42"/>
        <end position="64"/>
    </location>
</feature>
<sequence length="321" mass="35049">MGCVSSTFLNSDDEFTKLRGSTTFGHHIVSLTSTTYGLLTLEPPPTPVAPPPEKSSPTTAPTPPRITLASLFPSEGTKNESSPEVINSWDLMADLDSTPEQKFGFSPIFQEPNKENSNPNFAKISKCFDDVQDSGFSRKMVNGVVECRFDDFEKICPPNGEDKVVIYTTSLRGVRKTFEGCNVVRSAMEGFGVSICERDMSMDRGFRDELKELLKGRESSELLPPRVFVKGRYIGGVEEVVRMFEDGELGELLKGLPRLKAGFVCDGCGGARFLPCFTCNGSCKVAVIVEDDDGISGEGRTDVVRCSNCNENGLVQCPICC</sequence>
<dbReference type="PROSITE" id="PS51354">
    <property type="entry name" value="GLUTAREDOXIN_2"/>
    <property type="match status" value="1"/>
</dbReference>
<organism evidence="3 4">
    <name type="scientific">Lithospermum erythrorhizon</name>
    <name type="common">Purple gromwell</name>
    <name type="synonym">Lithospermum officinale var. erythrorhizon</name>
    <dbReference type="NCBI Taxonomy" id="34254"/>
    <lineage>
        <taxon>Eukaryota</taxon>
        <taxon>Viridiplantae</taxon>
        <taxon>Streptophyta</taxon>
        <taxon>Embryophyta</taxon>
        <taxon>Tracheophyta</taxon>
        <taxon>Spermatophyta</taxon>
        <taxon>Magnoliopsida</taxon>
        <taxon>eudicotyledons</taxon>
        <taxon>Gunneridae</taxon>
        <taxon>Pentapetalae</taxon>
        <taxon>asterids</taxon>
        <taxon>lamiids</taxon>
        <taxon>Boraginales</taxon>
        <taxon>Boraginaceae</taxon>
        <taxon>Boraginoideae</taxon>
        <taxon>Lithospermeae</taxon>
        <taxon>Lithospermum</taxon>
    </lineage>
</organism>
<proteinExistence type="predicted"/>
<feature type="domain" description="Glutaredoxin" evidence="2">
    <location>
        <begin position="164"/>
        <end position="234"/>
    </location>
</feature>
<evidence type="ECO:0000259" key="2">
    <source>
        <dbReference type="Pfam" id="PF00462"/>
    </source>
</evidence>
<dbReference type="PANTHER" id="PTHR45669:SF22">
    <property type="entry name" value="GLUTAREDOXIN DOMAIN-CONTAINING CYSTEINE-RICH PROTEIN CG12206-RELATED"/>
    <property type="match status" value="1"/>
</dbReference>
<dbReference type="Pfam" id="PF00462">
    <property type="entry name" value="Glutaredoxin"/>
    <property type="match status" value="1"/>
</dbReference>
<dbReference type="PANTHER" id="PTHR45669">
    <property type="entry name" value="GLUTAREDOXIN DOMAIN-CONTAINING CYSTEINE-RICH PROTEIN CG12206-RELATED"/>
    <property type="match status" value="1"/>
</dbReference>
<dbReference type="InterPro" id="IPR036249">
    <property type="entry name" value="Thioredoxin-like_sf"/>
</dbReference>
<feature type="region of interest" description="Disordered" evidence="1">
    <location>
        <begin position="41"/>
        <end position="64"/>
    </location>
</feature>
<dbReference type="AlphaFoldDB" id="A0AAV3NU25"/>
<dbReference type="CDD" id="cd03031">
    <property type="entry name" value="GRX_GRX_like"/>
    <property type="match status" value="1"/>
</dbReference>
<comment type="caution">
    <text evidence="3">The sequence shown here is derived from an EMBL/GenBank/DDBJ whole genome shotgun (WGS) entry which is preliminary data.</text>
</comment>
<reference evidence="3 4" key="1">
    <citation type="submission" date="2024-01" db="EMBL/GenBank/DDBJ databases">
        <title>The complete chloroplast genome sequence of Lithospermum erythrorhizon: insights into the phylogenetic relationship among Boraginaceae species and the maternal lineages of purple gromwells.</title>
        <authorList>
            <person name="Okada T."/>
            <person name="Watanabe K."/>
        </authorList>
    </citation>
    <scope>NUCLEOTIDE SEQUENCE [LARGE SCALE GENOMIC DNA]</scope>
</reference>
<evidence type="ECO:0000313" key="3">
    <source>
        <dbReference type="EMBL" id="GAA0142478.1"/>
    </source>
</evidence>
<dbReference type="Pfam" id="PF23733">
    <property type="entry name" value="GRXCR1-2_C"/>
    <property type="match status" value="1"/>
</dbReference>
<keyword evidence="4" id="KW-1185">Reference proteome</keyword>
<dbReference type="InterPro" id="IPR002109">
    <property type="entry name" value="Glutaredoxin"/>
</dbReference>
<dbReference type="Proteomes" id="UP001454036">
    <property type="component" value="Unassembled WGS sequence"/>
</dbReference>
<dbReference type="SUPFAM" id="SSF52833">
    <property type="entry name" value="Thioredoxin-like"/>
    <property type="match status" value="1"/>
</dbReference>
<accession>A0AAV3NU25</accession>